<dbReference type="OrthoDB" id="2196987at2759"/>
<sequence length="514" mass="62209">MSTNVIYRANQNNISFSQNIYDIFHMYFLYLLFSTSTNLSETDFQKFEEATCFVESYMFVYRNSSNSFKLHNLIFGFMKENDKIQNYLKDFFSGHLSTTYIFNDYLKLKVIFFKKNHLKKIISLLTSISNLFESKILHNELIQQNSPKNLTRNIKTIIYYVLLNITIVEELTTEIEKMKNINIIFIKNNYMRSITTLSNNIKILLTLLLKFNSVFLYNIYFNKMIYSRTIYFLKKEAQDFVNKYTESIAYIYVKIKKLKFNVHKCNFVKNLENTHLLGEIENLNKQIFKFNYLIYSLREISRKLPKESLKKIFEKKFLYRFNYFLKEKYIFPKLGFKDENLQNFSDFINVFTKEKLIFDKKLKDSYNHEKHVFMEKFSDRLKDFYNFSENVTIEDFKHKFFNYDGSFILIPDKIFEFFELLINFIAYLDCKNLFFINNNTIIRDIRMKLHNKFGISHNNNGNEIITKIKHNMLRLKESNDINISISTYNYFFVDFMFKELEEESKCIVNKINRL</sequence>
<dbReference type="EMBL" id="KK365145">
    <property type="protein sequence ID" value="KCZ81291.1"/>
    <property type="molecule type" value="Genomic_DNA"/>
</dbReference>
<dbReference type="HOGENOM" id="CLU_540333_0_0_1"/>
<accession>A0A059F2U0</accession>
<gene>
    <name evidence="1" type="ORF">H312_01287</name>
</gene>
<dbReference type="AlphaFoldDB" id="A0A059F2U0"/>
<name>A0A059F2U0_9MICR</name>
<evidence type="ECO:0000313" key="1">
    <source>
        <dbReference type="EMBL" id="KCZ81291.1"/>
    </source>
</evidence>
<dbReference type="Proteomes" id="UP000030655">
    <property type="component" value="Unassembled WGS sequence"/>
</dbReference>
<proteinExistence type="predicted"/>
<reference evidence="1 2" key="2">
    <citation type="submission" date="2014-03" db="EMBL/GenBank/DDBJ databases">
        <title>The Genome Sequence of Anncaliia algerae insect isolate PRA339.</title>
        <authorList>
            <consortium name="The Broad Institute Genome Sequencing Platform"/>
            <consortium name="The Broad Institute Genome Sequencing Center for Infectious Disease"/>
            <person name="Cuomo C."/>
            <person name="Becnel J."/>
            <person name="Sanscrainte N."/>
            <person name="Walker B."/>
            <person name="Young S.K."/>
            <person name="Zeng Q."/>
            <person name="Gargeya S."/>
            <person name="Fitzgerald M."/>
            <person name="Haas B."/>
            <person name="Abouelleil A."/>
            <person name="Alvarado L."/>
            <person name="Arachchi H.M."/>
            <person name="Berlin A.M."/>
            <person name="Chapman S.B."/>
            <person name="Dewar J."/>
            <person name="Goldberg J."/>
            <person name="Griggs A."/>
            <person name="Gujja S."/>
            <person name="Hansen M."/>
            <person name="Howarth C."/>
            <person name="Imamovic A."/>
            <person name="Larimer J."/>
            <person name="McCowan C."/>
            <person name="Murphy C."/>
            <person name="Neiman D."/>
            <person name="Pearson M."/>
            <person name="Priest M."/>
            <person name="Roberts A."/>
            <person name="Saif S."/>
            <person name="Shea T."/>
            <person name="Sisk P."/>
            <person name="Sykes S."/>
            <person name="Wortman J."/>
            <person name="Nusbaum C."/>
            <person name="Birren B."/>
        </authorList>
    </citation>
    <scope>NUCLEOTIDE SEQUENCE [LARGE SCALE GENOMIC DNA]</scope>
    <source>
        <strain evidence="1 2">PRA339</strain>
    </source>
</reference>
<dbReference type="VEuPathDB" id="MicrosporidiaDB:H312_01287"/>
<organism evidence="1 2">
    <name type="scientific">Anncaliia algerae PRA339</name>
    <dbReference type="NCBI Taxonomy" id="1288291"/>
    <lineage>
        <taxon>Eukaryota</taxon>
        <taxon>Fungi</taxon>
        <taxon>Fungi incertae sedis</taxon>
        <taxon>Microsporidia</taxon>
        <taxon>Tubulinosematoidea</taxon>
        <taxon>Tubulinosematidae</taxon>
        <taxon>Anncaliia</taxon>
    </lineage>
</organism>
<evidence type="ECO:0000313" key="2">
    <source>
        <dbReference type="Proteomes" id="UP000030655"/>
    </source>
</evidence>
<reference evidence="2" key="1">
    <citation type="submission" date="2013-02" db="EMBL/GenBank/DDBJ databases">
        <authorList>
            <consortium name="The Broad Institute Genome Sequencing Platform"/>
            <person name="Cuomo C."/>
            <person name="Becnel J."/>
            <person name="Sanscrainte N."/>
            <person name="Walker B."/>
            <person name="Young S.K."/>
            <person name="Zeng Q."/>
            <person name="Gargeya S."/>
            <person name="Fitzgerald M."/>
            <person name="Haas B."/>
            <person name="Abouelleil A."/>
            <person name="Alvarado L."/>
            <person name="Arachchi H.M."/>
            <person name="Berlin A.M."/>
            <person name="Chapman S.B."/>
            <person name="Dewar J."/>
            <person name="Goldberg J."/>
            <person name="Griggs A."/>
            <person name="Gujja S."/>
            <person name="Hansen M."/>
            <person name="Howarth C."/>
            <person name="Imamovic A."/>
            <person name="Larimer J."/>
            <person name="McCowan C."/>
            <person name="Murphy C."/>
            <person name="Neiman D."/>
            <person name="Pearson M."/>
            <person name="Priest M."/>
            <person name="Roberts A."/>
            <person name="Saif S."/>
            <person name="Shea T."/>
            <person name="Sisk P."/>
            <person name="Sykes S."/>
            <person name="Wortman J."/>
            <person name="Nusbaum C."/>
            <person name="Birren B."/>
        </authorList>
    </citation>
    <scope>NUCLEOTIDE SEQUENCE [LARGE SCALE GENOMIC DNA]</scope>
    <source>
        <strain evidence="2">PRA339</strain>
    </source>
</reference>
<keyword evidence="2" id="KW-1185">Reference proteome</keyword>
<protein>
    <submittedName>
        <fullName evidence="1">Uncharacterized protein</fullName>
    </submittedName>
</protein>